<evidence type="ECO:0000313" key="2">
    <source>
        <dbReference type="Proteomes" id="UP001558850"/>
    </source>
</evidence>
<reference evidence="1" key="1">
    <citation type="submission" date="2024-07" db="EMBL/GenBank/DDBJ databases">
        <title>A survey of Mimosa microsymbionts across Brazilian biomes reveals a high diversity of Paraburkholderia nodulating endemic species, but also that Cupriavidus is common as a symbiont of widespread species.</title>
        <authorList>
            <person name="Rouws L."/>
            <person name="Barauna A."/>
            <person name="Beukes C."/>
            <person name="Rouws J.R.C."/>
            <person name="De Faria S.M."/>
            <person name="Gross E."/>
            <person name="Bueno Dos Reis Junior F."/>
            <person name="Simon M.F."/>
            <person name="Maluk M."/>
            <person name="Odee D.W."/>
            <person name="Kenicer G."/>
            <person name="Young J.P.W."/>
            <person name="Reis V.M."/>
            <person name="Zilli J."/>
            <person name="James E.K."/>
        </authorList>
    </citation>
    <scope>NUCLEOTIDE SEQUENCE</scope>
    <source>
        <strain evidence="1">EG181B</strain>
    </source>
</reference>
<gene>
    <name evidence="1" type="ORF">AB4Y32_01495</name>
</gene>
<protein>
    <submittedName>
        <fullName evidence="1">Uncharacterized protein</fullName>
    </submittedName>
</protein>
<proteinExistence type="predicted"/>
<dbReference type="Proteomes" id="UP001558850">
    <property type="component" value="Unassembled WGS sequence"/>
</dbReference>
<keyword evidence="2" id="KW-1185">Reference proteome</keyword>
<name>A0ACC6TTB2_9BURK</name>
<accession>A0ACC6TTB2</accession>
<comment type="caution">
    <text evidence="1">The sequence shown here is derived from an EMBL/GenBank/DDBJ whole genome shotgun (WGS) entry which is preliminary data.</text>
</comment>
<sequence length="101" mass="11712">MKRLALFGWCVATFGVCILVMIPIGRFTFAHYFDTPEWFKASIRWVAYRSFASETYNRESMDIEDACDLVLIIVDLMLAATIVVPASRFAWRLVMRLSQHN</sequence>
<dbReference type="EMBL" id="JBFRCH010000001">
    <property type="protein sequence ID" value="MEX3930485.1"/>
    <property type="molecule type" value="Genomic_DNA"/>
</dbReference>
<organism evidence="1 2">
    <name type="scientific">Paraburkholderia phymatum</name>
    <dbReference type="NCBI Taxonomy" id="148447"/>
    <lineage>
        <taxon>Bacteria</taxon>
        <taxon>Pseudomonadati</taxon>
        <taxon>Pseudomonadota</taxon>
        <taxon>Betaproteobacteria</taxon>
        <taxon>Burkholderiales</taxon>
        <taxon>Burkholderiaceae</taxon>
        <taxon>Paraburkholderia</taxon>
    </lineage>
</organism>
<evidence type="ECO:0000313" key="1">
    <source>
        <dbReference type="EMBL" id="MEX3930485.1"/>
    </source>
</evidence>